<name>L8JQD4_9BACT</name>
<feature type="transmembrane region" description="Helical" evidence="6">
    <location>
        <begin position="335"/>
        <end position="359"/>
    </location>
</feature>
<feature type="transmembrane region" description="Helical" evidence="6">
    <location>
        <begin position="454"/>
        <end position="471"/>
    </location>
</feature>
<feature type="transmembrane region" description="Helical" evidence="6">
    <location>
        <begin position="78"/>
        <end position="101"/>
    </location>
</feature>
<dbReference type="eggNOG" id="COG2244">
    <property type="taxonomic scope" value="Bacteria"/>
</dbReference>
<keyword evidence="5 6" id="KW-0472">Membrane</keyword>
<feature type="transmembrane region" description="Helical" evidence="6">
    <location>
        <begin position="424"/>
        <end position="442"/>
    </location>
</feature>
<gene>
    <name evidence="7" type="ORF">C900_04812</name>
</gene>
<dbReference type="GO" id="GO:0005886">
    <property type="term" value="C:plasma membrane"/>
    <property type="evidence" value="ECO:0007669"/>
    <property type="project" value="UniProtKB-SubCell"/>
</dbReference>
<protein>
    <submittedName>
        <fullName evidence="7">Putative membrane export protein</fullName>
    </submittedName>
</protein>
<keyword evidence="3 6" id="KW-0812">Transmembrane</keyword>
<feature type="transmembrane region" description="Helical" evidence="6">
    <location>
        <begin position="12"/>
        <end position="34"/>
    </location>
</feature>
<dbReference type="EMBL" id="AMZN01000070">
    <property type="protein sequence ID" value="ELR69587.1"/>
    <property type="molecule type" value="Genomic_DNA"/>
</dbReference>
<dbReference type="InterPro" id="IPR002797">
    <property type="entry name" value="Polysacc_synth"/>
</dbReference>
<evidence type="ECO:0000256" key="1">
    <source>
        <dbReference type="ARBA" id="ARBA00004651"/>
    </source>
</evidence>
<feature type="transmembrane region" description="Helical" evidence="6">
    <location>
        <begin position="249"/>
        <end position="269"/>
    </location>
</feature>
<dbReference type="Pfam" id="PF01943">
    <property type="entry name" value="Polysacc_synt"/>
    <property type="match status" value="1"/>
</dbReference>
<feature type="transmembrane region" description="Helical" evidence="6">
    <location>
        <begin position="148"/>
        <end position="169"/>
    </location>
</feature>
<dbReference type="PANTHER" id="PTHR30250:SF11">
    <property type="entry name" value="O-ANTIGEN TRANSPORTER-RELATED"/>
    <property type="match status" value="1"/>
</dbReference>
<feature type="transmembrane region" description="Helical" evidence="6">
    <location>
        <begin position="116"/>
        <end position="136"/>
    </location>
</feature>
<comment type="caution">
    <text evidence="7">The sequence shown here is derived from an EMBL/GenBank/DDBJ whole genome shotgun (WGS) entry which is preliminary data.</text>
</comment>
<evidence type="ECO:0000313" key="8">
    <source>
        <dbReference type="Proteomes" id="UP000011135"/>
    </source>
</evidence>
<dbReference type="Proteomes" id="UP000011135">
    <property type="component" value="Unassembled WGS sequence"/>
</dbReference>
<proteinExistence type="predicted"/>
<dbReference type="RefSeq" id="WP_009581963.1">
    <property type="nucleotide sequence ID" value="NZ_AMZN01000070.1"/>
</dbReference>
<feature type="transmembrane region" description="Helical" evidence="6">
    <location>
        <begin position="181"/>
        <end position="199"/>
    </location>
</feature>
<accession>L8JQD4</accession>
<comment type="subcellular location">
    <subcellularLocation>
        <location evidence="1">Cell membrane</location>
        <topology evidence="1">Multi-pass membrane protein</topology>
    </subcellularLocation>
</comment>
<dbReference type="InterPro" id="IPR050833">
    <property type="entry name" value="Poly_Biosynth_Transport"/>
</dbReference>
<evidence type="ECO:0000256" key="4">
    <source>
        <dbReference type="ARBA" id="ARBA00022989"/>
    </source>
</evidence>
<evidence type="ECO:0000313" key="7">
    <source>
        <dbReference type="EMBL" id="ELR69587.1"/>
    </source>
</evidence>
<feature type="transmembrane region" description="Helical" evidence="6">
    <location>
        <begin position="366"/>
        <end position="385"/>
    </location>
</feature>
<dbReference type="OrthoDB" id="88014at2"/>
<sequence>MGIVSKTSIKFSIILFVGIALGYINTVLIFPNVLTEEEFGLTRILMSASAVIAQLAQLGSPNIIVHFHPHLKGDKKNITLSIGLLISLVGLFLALVFLLIFDNYVISLYQEKSELFARYFYLLLPYITSLIFYNLFDAYLRVVFKNNVSAFLNFILLRILWLAVVGLYYFEYLSTASFIKVYVACQFFIALTALGYIIHLRKLHISFRFNRERFQLLKKMYHFGVFTIISGISIFLINRIDILMVGKYVGLEGVAIYSIAFYISSVIMVPAQSISRTAIVLAANAAKNNDLKTVASLYKKTALNQLLFCSIIFILIVINYKNLMYFLPVIYRDSFLIFLLLGLAKVVETGFGINGGIIINSKYFRVDTFLSIILLLLTVASNLYFIPSFGIQGAATATMISIVIFNVLRYLFLKIKLNLDPFTWQYLGVIFILSGSATLTYIVPSLSSVWTDMITRSILFLILSVPTIYLLKLSPELNKLVNNVLPL</sequence>
<dbReference type="PANTHER" id="PTHR30250">
    <property type="entry name" value="PST FAMILY PREDICTED COLANIC ACID TRANSPORTER"/>
    <property type="match status" value="1"/>
</dbReference>
<dbReference type="STRING" id="1237149.C900_04812"/>
<dbReference type="AlphaFoldDB" id="L8JQD4"/>
<feature type="transmembrane region" description="Helical" evidence="6">
    <location>
        <begin position="40"/>
        <end position="58"/>
    </location>
</feature>
<keyword evidence="4 6" id="KW-1133">Transmembrane helix</keyword>
<evidence type="ECO:0000256" key="3">
    <source>
        <dbReference type="ARBA" id="ARBA00022692"/>
    </source>
</evidence>
<evidence type="ECO:0000256" key="6">
    <source>
        <dbReference type="SAM" id="Phobius"/>
    </source>
</evidence>
<feature type="transmembrane region" description="Helical" evidence="6">
    <location>
        <begin position="220"/>
        <end position="237"/>
    </location>
</feature>
<evidence type="ECO:0000256" key="2">
    <source>
        <dbReference type="ARBA" id="ARBA00022475"/>
    </source>
</evidence>
<keyword evidence="2" id="KW-1003">Cell membrane</keyword>
<reference evidence="7 8" key="1">
    <citation type="submission" date="2012-12" db="EMBL/GenBank/DDBJ databases">
        <title>Genome assembly of Fulvivirga imtechensis AK7.</title>
        <authorList>
            <person name="Nupur N."/>
            <person name="Khatri I."/>
            <person name="Kumar R."/>
            <person name="Subramanian S."/>
            <person name="Pinnaka A."/>
        </authorList>
    </citation>
    <scope>NUCLEOTIDE SEQUENCE [LARGE SCALE GENOMIC DNA]</scope>
    <source>
        <strain evidence="7 8">AK7</strain>
    </source>
</reference>
<feature type="transmembrane region" description="Helical" evidence="6">
    <location>
        <begin position="302"/>
        <end position="320"/>
    </location>
</feature>
<feature type="transmembrane region" description="Helical" evidence="6">
    <location>
        <begin position="391"/>
        <end position="412"/>
    </location>
</feature>
<organism evidence="7 8">
    <name type="scientific">Fulvivirga imtechensis AK7</name>
    <dbReference type="NCBI Taxonomy" id="1237149"/>
    <lineage>
        <taxon>Bacteria</taxon>
        <taxon>Pseudomonadati</taxon>
        <taxon>Bacteroidota</taxon>
        <taxon>Cytophagia</taxon>
        <taxon>Cytophagales</taxon>
        <taxon>Fulvivirgaceae</taxon>
        <taxon>Fulvivirga</taxon>
    </lineage>
</organism>
<keyword evidence="8" id="KW-1185">Reference proteome</keyword>
<evidence type="ECO:0000256" key="5">
    <source>
        <dbReference type="ARBA" id="ARBA00023136"/>
    </source>
</evidence>